<name>A0A0R1ETZ4_LACZE</name>
<dbReference type="GO" id="GO:0016740">
    <property type="term" value="F:transferase activity"/>
    <property type="evidence" value="ECO:0007669"/>
    <property type="project" value="UniProtKB-KW"/>
</dbReference>
<accession>A0A0R1ETZ4</accession>
<dbReference type="InterPro" id="IPR051541">
    <property type="entry name" value="PTS_SugarTrans_NitroReg"/>
</dbReference>
<proteinExistence type="predicted"/>
<dbReference type="eggNOG" id="COG1762">
    <property type="taxonomic scope" value="Bacteria"/>
</dbReference>
<dbReference type="Pfam" id="PF00359">
    <property type="entry name" value="PTS_EIIA_2"/>
    <property type="match status" value="1"/>
</dbReference>
<dbReference type="SUPFAM" id="SSF55804">
    <property type="entry name" value="Phoshotransferase/anion transport protein"/>
    <property type="match status" value="1"/>
</dbReference>
<comment type="caution">
    <text evidence="2">The sequence shown here is derived from an EMBL/GenBank/DDBJ whole genome shotgun (WGS) entry which is preliminary data.</text>
</comment>
<dbReference type="PANTHER" id="PTHR47738">
    <property type="entry name" value="PTS SYSTEM FRUCTOSE-LIKE EIIA COMPONENT-RELATED"/>
    <property type="match status" value="1"/>
</dbReference>
<keyword evidence="2" id="KW-0808">Transferase</keyword>
<feature type="domain" description="PTS EIIA type-2" evidence="1">
    <location>
        <begin position="10"/>
        <end position="164"/>
    </location>
</feature>
<dbReference type="PANTHER" id="PTHR47738:SF3">
    <property type="entry name" value="PHOSPHOTRANSFERASE SYSTEM MANNITOL_FRUCTOSE-SPECIFIC IIA DOMAIN CONTAINING PROTEIN"/>
    <property type="match status" value="1"/>
</dbReference>
<dbReference type="PATRIC" id="fig|1423816.3.peg.2692"/>
<dbReference type="PROSITE" id="PS51094">
    <property type="entry name" value="PTS_EIIA_TYPE_2"/>
    <property type="match status" value="1"/>
</dbReference>
<reference evidence="2 3" key="1">
    <citation type="journal article" date="2015" name="Genome Announc.">
        <title>Expanding the biotechnology potential of lactobacilli through comparative genomics of 213 strains and associated genera.</title>
        <authorList>
            <person name="Sun Z."/>
            <person name="Harris H.M."/>
            <person name="McCann A."/>
            <person name="Guo C."/>
            <person name="Argimon S."/>
            <person name="Zhang W."/>
            <person name="Yang X."/>
            <person name="Jeffery I.B."/>
            <person name="Cooney J.C."/>
            <person name="Kagawa T.F."/>
            <person name="Liu W."/>
            <person name="Song Y."/>
            <person name="Salvetti E."/>
            <person name="Wrobel A."/>
            <person name="Rasinkangas P."/>
            <person name="Parkhill J."/>
            <person name="Rea M.C."/>
            <person name="O'Sullivan O."/>
            <person name="Ritari J."/>
            <person name="Douillard F.P."/>
            <person name="Paul Ross R."/>
            <person name="Yang R."/>
            <person name="Briner A.E."/>
            <person name="Felis G.E."/>
            <person name="de Vos W.M."/>
            <person name="Barrangou R."/>
            <person name="Klaenhammer T.R."/>
            <person name="Caufield P.W."/>
            <person name="Cui Y."/>
            <person name="Zhang H."/>
            <person name="O'Toole P.W."/>
        </authorList>
    </citation>
    <scope>NUCLEOTIDE SEQUENCE [LARGE SCALE GENOMIC DNA]</scope>
    <source>
        <strain evidence="2 3">DSM 20178</strain>
    </source>
</reference>
<evidence type="ECO:0000313" key="2">
    <source>
        <dbReference type="EMBL" id="KRK12704.1"/>
    </source>
</evidence>
<evidence type="ECO:0000259" key="1">
    <source>
        <dbReference type="PROSITE" id="PS51094"/>
    </source>
</evidence>
<protein>
    <submittedName>
        <fullName evidence="2">Phosphotransferase system sugar-specific EII component</fullName>
    </submittedName>
</protein>
<dbReference type="InterPro" id="IPR002178">
    <property type="entry name" value="PTS_EIIA_type-2_dom"/>
</dbReference>
<evidence type="ECO:0000313" key="3">
    <source>
        <dbReference type="Proteomes" id="UP000051984"/>
    </source>
</evidence>
<dbReference type="Gene3D" id="3.40.930.10">
    <property type="entry name" value="Mannitol-specific EII, Chain A"/>
    <property type="match status" value="1"/>
</dbReference>
<dbReference type="InterPro" id="IPR016152">
    <property type="entry name" value="PTrfase/Anion_transptr"/>
</dbReference>
<dbReference type="Proteomes" id="UP000051984">
    <property type="component" value="Unassembled WGS sequence"/>
</dbReference>
<dbReference type="EMBL" id="AZCT01000005">
    <property type="protein sequence ID" value="KRK12704.1"/>
    <property type="molecule type" value="Genomic_DNA"/>
</dbReference>
<gene>
    <name evidence="2" type="ORF">FD51_GL002590</name>
</gene>
<organism evidence="2 3">
    <name type="scientific">Lacticaseibacillus zeae DSM 20178 = KCTC 3804</name>
    <dbReference type="NCBI Taxonomy" id="1423816"/>
    <lineage>
        <taxon>Bacteria</taxon>
        <taxon>Bacillati</taxon>
        <taxon>Bacillota</taxon>
        <taxon>Bacilli</taxon>
        <taxon>Lactobacillales</taxon>
        <taxon>Lactobacillaceae</taxon>
        <taxon>Lacticaseibacillus</taxon>
    </lineage>
</organism>
<dbReference type="AlphaFoldDB" id="A0A0R1ETZ4"/>
<sequence length="167" mass="18676">MKEMAEALESDLFDSKLVFVEDGDNQDTIFKQVSDRLLAAGAVKSDFYQHLSEREKSYPTGIDMSVVNPAYPNVAIPHTEGEFVNVRKVVPIRLEKPIEFANMIAPDQKLQVSFLFMILNNDPEGQANVLAQIMDFLTTSSAETLKSLFQAEDPATIYKILVAGFKK</sequence>
<dbReference type="CDD" id="cd00211">
    <property type="entry name" value="PTS_IIA_fru"/>
    <property type="match status" value="1"/>
</dbReference>